<evidence type="ECO:0000256" key="5">
    <source>
        <dbReference type="ARBA" id="ARBA00022695"/>
    </source>
</evidence>
<dbReference type="InterPro" id="IPR006054">
    <property type="entry name" value="DnaQ"/>
</dbReference>
<evidence type="ECO:0000256" key="6">
    <source>
        <dbReference type="ARBA" id="ARBA00022705"/>
    </source>
</evidence>
<evidence type="ECO:0000313" key="23">
    <source>
        <dbReference type="EMBL" id="RCL78397.1"/>
    </source>
</evidence>
<evidence type="ECO:0000256" key="16">
    <source>
        <dbReference type="ARBA" id="ARBA00049244"/>
    </source>
</evidence>
<dbReference type="NCBIfam" id="TIGR00573">
    <property type="entry name" value="dnaq"/>
    <property type="match status" value="1"/>
</dbReference>
<evidence type="ECO:0000256" key="14">
    <source>
        <dbReference type="ARBA" id="ARBA00025483"/>
    </source>
</evidence>
<keyword evidence="5 20" id="KW-0548">Nucleotidyltransferase</keyword>
<evidence type="ECO:0000313" key="24">
    <source>
        <dbReference type="Proteomes" id="UP000252132"/>
    </source>
</evidence>
<reference evidence="23 24" key="1">
    <citation type="journal article" date="2018" name="Microbiome">
        <title>Fine metagenomic profile of the Mediterranean stratified and mixed water columns revealed by assembly and recruitment.</title>
        <authorList>
            <person name="Haro-Moreno J.M."/>
            <person name="Lopez-Perez M."/>
            <person name="De La Torre J.R."/>
            <person name="Picazo A."/>
            <person name="Camacho A."/>
            <person name="Rodriguez-Valera F."/>
        </authorList>
    </citation>
    <scope>NUCLEOTIDE SEQUENCE [LARGE SCALE GENOMIC DNA]</scope>
    <source>
        <strain evidence="23">MED-G55</strain>
    </source>
</reference>
<dbReference type="GO" id="GO:0045004">
    <property type="term" value="P:DNA replication proofreading"/>
    <property type="evidence" value="ECO:0007669"/>
    <property type="project" value="TreeGrafter"/>
</dbReference>
<evidence type="ECO:0000256" key="4">
    <source>
        <dbReference type="ARBA" id="ARBA00022679"/>
    </source>
</evidence>
<evidence type="ECO:0000256" key="20">
    <source>
        <dbReference type="RuleBase" id="RU364087"/>
    </source>
</evidence>
<dbReference type="GO" id="GO:0005829">
    <property type="term" value="C:cytosol"/>
    <property type="evidence" value="ECO:0007669"/>
    <property type="project" value="TreeGrafter"/>
</dbReference>
<dbReference type="NCBIfam" id="TIGR01406">
    <property type="entry name" value="dnaQ_proteo"/>
    <property type="match status" value="1"/>
</dbReference>
<evidence type="ECO:0000256" key="15">
    <source>
        <dbReference type="ARBA" id="ARBA00026073"/>
    </source>
</evidence>
<feature type="binding site" evidence="18">
    <location>
        <position position="7"/>
    </location>
    <ligand>
        <name>substrate</name>
    </ligand>
</feature>
<evidence type="ECO:0000256" key="11">
    <source>
        <dbReference type="ARBA" id="ARBA00022842"/>
    </source>
</evidence>
<dbReference type="Pfam" id="PF00929">
    <property type="entry name" value="RNase_T"/>
    <property type="match status" value="1"/>
</dbReference>
<feature type="binding site" evidence="19">
    <location>
        <position position="155"/>
    </location>
    <ligand>
        <name>a divalent metal cation</name>
        <dbReference type="ChEBI" id="CHEBI:60240"/>
        <label>1</label>
        <note>catalytic</note>
    </ligand>
</feature>
<feature type="binding site" evidence="18">
    <location>
        <position position="155"/>
    </location>
    <ligand>
        <name>substrate</name>
    </ligand>
</feature>
<dbReference type="FunFam" id="3.30.420.10:FF:000012">
    <property type="entry name" value="DNA polymerase III subunit epsilon"/>
    <property type="match status" value="1"/>
</dbReference>
<comment type="cofactor">
    <cofactor evidence="19">
        <name>Mg(2+)</name>
        <dbReference type="ChEBI" id="CHEBI:18420"/>
    </cofactor>
    <cofactor evidence="19">
        <name>Mn(2+)</name>
        <dbReference type="ChEBI" id="CHEBI:29035"/>
    </cofactor>
    <text evidence="19">Binds 2 divalent metal cations. Magnesium or manganese.</text>
</comment>
<evidence type="ECO:0000256" key="8">
    <source>
        <dbReference type="ARBA" id="ARBA00022723"/>
    </source>
</evidence>
<keyword evidence="12 20" id="KW-0239">DNA-directed DNA polymerase</keyword>
<keyword evidence="8 19" id="KW-0479">Metal-binding</keyword>
<keyword evidence="9 20" id="KW-0378">Hydrolase</keyword>
<proteinExistence type="predicted"/>
<evidence type="ECO:0000256" key="19">
    <source>
        <dbReference type="PIRSR" id="PIRSR606309-3"/>
    </source>
</evidence>
<dbReference type="PANTHER" id="PTHR30231:SF41">
    <property type="entry name" value="DNA POLYMERASE III SUBUNIT EPSILON"/>
    <property type="match status" value="1"/>
</dbReference>
<evidence type="ECO:0000256" key="3">
    <source>
        <dbReference type="ARBA" id="ARBA00020352"/>
    </source>
</evidence>
<keyword evidence="10 20" id="KW-0269">Exonuclease</keyword>
<dbReference type="NCBIfam" id="NF004316">
    <property type="entry name" value="PRK05711.1"/>
    <property type="match status" value="1"/>
</dbReference>
<name>A0A368E2U0_9PROT</name>
<accession>A0A368E2U0</accession>
<comment type="catalytic activity">
    <reaction evidence="16 20">
        <text>DNA(n) + a 2'-deoxyribonucleoside 5'-triphosphate = DNA(n+1) + diphosphate</text>
        <dbReference type="Rhea" id="RHEA:22508"/>
        <dbReference type="Rhea" id="RHEA-COMP:17339"/>
        <dbReference type="Rhea" id="RHEA-COMP:17340"/>
        <dbReference type="ChEBI" id="CHEBI:33019"/>
        <dbReference type="ChEBI" id="CHEBI:61560"/>
        <dbReference type="ChEBI" id="CHEBI:173112"/>
        <dbReference type="EC" id="2.7.7.7"/>
    </reaction>
</comment>
<dbReference type="InterPro" id="IPR013520">
    <property type="entry name" value="Ribonucl_H"/>
</dbReference>
<dbReference type="InterPro" id="IPR012337">
    <property type="entry name" value="RNaseH-like_sf"/>
</dbReference>
<dbReference type="GO" id="GO:0003887">
    <property type="term" value="F:DNA-directed DNA polymerase activity"/>
    <property type="evidence" value="ECO:0007669"/>
    <property type="project" value="UniProtKB-KW"/>
</dbReference>
<evidence type="ECO:0000256" key="18">
    <source>
        <dbReference type="PIRSR" id="PIRSR606309-2"/>
    </source>
</evidence>
<dbReference type="PANTHER" id="PTHR30231">
    <property type="entry name" value="DNA POLYMERASE III SUBUNIT EPSILON"/>
    <property type="match status" value="1"/>
</dbReference>
<keyword evidence="4 20" id="KW-0808">Transferase</keyword>
<comment type="cofactor">
    <cofactor evidence="1 20">
        <name>Mn(2+)</name>
        <dbReference type="ChEBI" id="CHEBI:29035"/>
    </cofactor>
</comment>
<evidence type="ECO:0000256" key="17">
    <source>
        <dbReference type="PIRSR" id="PIRSR606309-1"/>
    </source>
</evidence>
<keyword evidence="11 19" id="KW-0460">Magnesium</keyword>
<gene>
    <name evidence="20" type="primary">dnaQ</name>
    <name evidence="23" type="ORF">DBW69_00205</name>
</gene>
<keyword evidence="13 19" id="KW-0464">Manganese</keyword>
<evidence type="ECO:0000256" key="9">
    <source>
        <dbReference type="ARBA" id="ARBA00022801"/>
    </source>
</evidence>
<comment type="caution">
    <text evidence="23">The sequence shown here is derived from an EMBL/GenBank/DDBJ whole genome shotgun (WGS) entry which is preliminary data.</text>
</comment>
<feature type="binding site" evidence="19">
    <location>
        <position position="7"/>
    </location>
    <ligand>
        <name>a divalent metal cation</name>
        <dbReference type="ChEBI" id="CHEBI:60240"/>
        <label>1</label>
        <note>catalytic</note>
    </ligand>
</feature>
<keyword evidence="7 20" id="KW-0540">Nuclease</keyword>
<dbReference type="Proteomes" id="UP000252132">
    <property type="component" value="Unassembled WGS sequence"/>
</dbReference>
<comment type="function">
    <text evidence="14 20">DNA polymerase III is a complex, multichain enzyme responsible for most of the replicative synthesis in bacteria. The epsilon subunit contain the editing function and is a proofreading 3'-5' exonuclease.</text>
</comment>
<evidence type="ECO:0000256" key="7">
    <source>
        <dbReference type="ARBA" id="ARBA00022722"/>
    </source>
</evidence>
<organism evidence="23 24">
    <name type="scientific">PS1 clade bacterium</name>
    <dbReference type="NCBI Taxonomy" id="2175152"/>
    <lineage>
        <taxon>Bacteria</taxon>
        <taxon>Pseudomonadati</taxon>
        <taxon>Pseudomonadota</taxon>
        <taxon>Alphaproteobacteria</taxon>
        <taxon>PS1 clade</taxon>
    </lineage>
</organism>
<dbReference type="InterPro" id="IPR006309">
    <property type="entry name" value="DnaQ_proteo"/>
</dbReference>
<evidence type="ECO:0000256" key="12">
    <source>
        <dbReference type="ARBA" id="ARBA00022932"/>
    </source>
</evidence>
<dbReference type="CDD" id="cd06131">
    <property type="entry name" value="DNA_pol_III_epsilon_Ecoli_like"/>
    <property type="match status" value="1"/>
</dbReference>
<dbReference type="GO" id="GO:0003677">
    <property type="term" value="F:DNA binding"/>
    <property type="evidence" value="ECO:0007669"/>
    <property type="project" value="InterPro"/>
</dbReference>
<dbReference type="EMBL" id="QOQF01000001">
    <property type="protein sequence ID" value="RCL78397.1"/>
    <property type="molecule type" value="Genomic_DNA"/>
</dbReference>
<feature type="active site" description="Proton acceptor" evidence="17">
    <location>
        <position position="150"/>
    </location>
</feature>
<comment type="subunit">
    <text evidence="15 20">DNA polymerase III contains a core (composed of alpha, epsilon and theta chains) that associates with a tau subunit. This core dimerizes to form the POLIII' complex. PolIII' associates with the gamma complex (composed of gamma, delta, delta', psi and chi chains) and with the beta chain to form the complete DNA polymerase III complex.</text>
</comment>
<evidence type="ECO:0000256" key="21">
    <source>
        <dbReference type="SAM" id="MobiDB-lite"/>
    </source>
</evidence>
<dbReference type="Gene3D" id="3.30.420.10">
    <property type="entry name" value="Ribonuclease H-like superfamily/Ribonuclease H"/>
    <property type="match status" value="1"/>
</dbReference>
<keyword evidence="6 20" id="KW-0235">DNA replication</keyword>
<dbReference type="SUPFAM" id="SSF53098">
    <property type="entry name" value="Ribonuclease H-like"/>
    <property type="match status" value="1"/>
</dbReference>
<evidence type="ECO:0000256" key="1">
    <source>
        <dbReference type="ARBA" id="ARBA00001936"/>
    </source>
</evidence>
<feature type="region of interest" description="Disordered" evidence="21">
    <location>
        <begin position="190"/>
        <end position="212"/>
    </location>
</feature>
<dbReference type="SMART" id="SM00479">
    <property type="entry name" value="EXOIII"/>
    <property type="match status" value="1"/>
</dbReference>
<feature type="binding site" evidence="19">
    <location>
        <position position="9"/>
    </location>
    <ligand>
        <name>a divalent metal cation</name>
        <dbReference type="ChEBI" id="CHEBI:60240"/>
        <label>1</label>
        <note>catalytic</note>
    </ligand>
</feature>
<sequence length="232" mass="25633">MREIILDTETTGISPDDGDRIVEIGCLEVDHQVPTGRTFQCYLNPERPMSQGAANITGITDAFLRDKPKFAEKVDDFLAFIGDSKLVMHNAPFDMGFLNHELALLGLPALGNERVIDTLEIARTKFAGAKNDLNSLCRRFGVDNSGREKHGALLDSELLAEVYLELKGGRQPGLIFKQDRLDGNDQEIKQTSAAARPRRSTPLASRLTQAEEGAHQEFIKNLSAPSKWLVSD</sequence>
<feature type="domain" description="Exonuclease" evidence="22">
    <location>
        <begin position="2"/>
        <end position="172"/>
    </location>
</feature>
<dbReference type="GO" id="GO:0046872">
    <property type="term" value="F:metal ion binding"/>
    <property type="evidence" value="ECO:0007669"/>
    <property type="project" value="UniProtKB-KW"/>
</dbReference>
<evidence type="ECO:0000256" key="2">
    <source>
        <dbReference type="ARBA" id="ARBA00012417"/>
    </source>
</evidence>
<evidence type="ECO:0000256" key="10">
    <source>
        <dbReference type="ARBA" id="ARBA00022839"/>
    </source>
</evidence>
<dbReference type="InterPro" id="IPR036397">
    <property type="entry name" value="RNaseH_sf"/>
</dbReference>
<dbReference type="AlphaFoldDB" id="A0A368E2U0"/>
<feature type="binding site" evidence="18">
    <location>
        <position position="9"/>
    </location>
    <ligand>
        <name>substrate</name>
    </ligand>
</feature>
<protein>
    <recommendedName>
        <fullName evidence="3 20">DNA polymerase III subunit epsilon</fullName>
        <ecNumber evidence="2 20">2.7.7.7</ecNumber>
    </recommendedName>
</protein>
<dbReference type="GO" id="GO:0008408">
    <property type="term" value="F:3'-5' exonuclease activity"/>
    <property type="evidence" value="ECO:0007669"/>
    <property type="project" value="TreeGrafter"/>
</dbReference>
<dbReference type="EC" id="2.7.7.7" evidence="2 20"/>
<evidence type="ECO:0000256" key="13">
    <source>
        <dbReference type="ARBA" id="ARBA00023211"/>
    </source>
</evidence>
<evidence type="ECO:0000259" key="22">
    <source>
        <dbReference type="SMART" id="SM00479"/>
    </source>
</evidence>